<dbReference type="InterPro" id="IPR018841">
    <property type="entry name" value="DUF2442"/>
</dbReference>
<proteinExistence type="predicted"/>
<reference evidence="2" key="1">
    <citation type="submission" date="2016-11" db="EMBL/GenBank/DDBJ databases">
        <authorList>
            <person name="Varghese N."/>
            <person name="Submissions S."/>
        </authorList>
    </citation>
    <scope>NUCLEOTIDE SEQUENCE [LARGE SCALE GENOMIC DNA]</scope>
    <source>
        <strain evidence="2">DSM 17659</strain>
    </source>
</reference>
<dbReference type="Pfam" id="PF10387">
    <property type="entry name" value="DUF2442"/>
    <property type="match status" value="1"/>
</dbReference>
<accession>A0A1M5JF79</accession>
<evidence type="ECO:0000313" key="2">
    <source>
        <dbReference type="Proteomes" id="UP000184020"/>
    </source>
</evidence>
<evidence type="ECO:0000313" key="1">
    <source>
        <dbReference type="EMBL" id="SHG39246.1"/>
    </source>
</evidence>
<gene>
    <name evidence="1" type="ORF">SAMN05444372_105166</name>
</gene>
<dbReference type="InterPro" id="IPR036782">
    <property type="entry name" value="NE0471-like_N"/>
</dbReference>
<dbReference type="OrthoDB" id="1369138at2"/>
<protein>
    <recommendedName>
        <fullName evidence="3">DUF2442 domain-containing protein</fullName>
    </recommendedName>
</protein>
<dbReference type="STRING" id="229205.SAMN05444372_105166"/>
<sequence>MIIAINYSDESERATINVIEAIYIKSYIIKVIFDDESERIINFEHFLKKSQHPSISKYLNLHNFKNFNIVDGNLNWNDYDMIFPVWDLYLGDIT</sequence>
<keyword evidence="2" id="KW-1185">Reference proteome</keyword>
<evidence type="ECO:0008006" key="3">
    <source>
        <dbReference type="Google" id="ProtNLM"/>
    </source>
</evidence>
<organism evidence="1 2">
    <name type="scientific">Flavobacterium micromati</name>
    <dbReference type="NCBI Taxonomy" id="229205"/>
    <lineage>
        <taxon>Bacteria</taxon>
        <taxon>Pseudomonadati</taxon>
        <taxon>Bacteroidota</taxon>
        <taxon>Flavobacteriia</taxon>
        <taxon>Flavobacteriales</taxon>
        <taxon>Flavobacteriaceae</taxon>
        <taxon>Flavobacterium</taxon>
    </lineage>
</organism>
<dbReference type="Proteomes" id="UP000184020">
    <property type="component" value="Unassembled WGS sequence"/>
</dbReference>
<dbReference type="RefSeq" id="WP_073018594.1">
    <property type="nucleotide sequence ID" value="NZ_FQWF01000005.1"/>
</dbReference>
<dbReference type="SUPFAM" id="SSF143880">
    <property type="entry name" value="NE0471 N-terminal domain-like"/>
    <property type="match status" value="1"/>
</dbReference>
<dbReference type="AlphaFoldDB" id="A0A1M5JF79"/>
<dbReference type="EMBL" id="FQWF01000005">
    <property type="protein sequence ID" value="SHG39246.1"/>
    <property type="molecule type" value="Genomic_DNA"/>
</dbReference>
<name>A0A1M5JF79_9FLAO</name>